<dbReference type="PANTHER" id="PTHR30572:SF18">
    <property type="entry name" value="ABC-TYPE MACROLIDE FAMILY EXPORT SYSTEM PERMEASE COMPONENT 2"/>
    <property type="match status" value="1"/>
</dbReference>
<reference evidence="9" key="2">
    <citation type="submission" date="2021-04" db="EMBL/GenBank/DDBJ databases">
        <authorList>
            <person name="Gilroy R."/>
        </authorList>
    </citation>
    <scope>NUCLEOTIDE SEQUENCE</scope>
    <source>
        <strain evidence="9">ChiBcec15-1070</strain>
    </source>
</reference>
<evidence type="ECO:0000313" key="10">
    <source>
        <dbReference type="Proteomes" id="UP000823926"/>
    </source>
</evidence>
<dbReference type="AlphaFoldDB" id="A0A9D1QDK0"/>
<feature type="domain" description="ABC3 transporter permease C-terminal" evidence="7">
    <location>
        <begin position="292"/>
        <end position="408"/>
    </location>
</feature>
<dbReference type="Proteomes" id="UP000823926">
    <property type="component" value="Unassembled WGS sequence"/>
</dbReference>
<evidence type="ECO:0000259" key="7">
    <source>
        <dbReference type="Pfam" id="PF02687"/>
    </source>
</evidence>
<feature type="domain" description="ABC3 transporter permease C-terminal" evidence="7">
    <location>
        <begin position="688"/>
        <end position="801"/>
    </location>
</feature>
<feature type="transmembrane region" description="Helical" evidence="6">
    <location>
        <begin position="685"/>
        <end position="709"/>
    </location>
</feature>
<dbReference type="InterPro" id="IPR050250">
    <property type="entry name" value="Macrolide_Exporter_MacB"/>
</dbReference>
<accession>A0A9D1QDK0</accession>
<dbReference type="EMBL" id="DXHL01000035">
    <property type="protein sequence ID" value="HIW11380.1"/>
    <property type="molecule type" value="Genomic_DNA"/>
</dbReference>
<reference evidence="9" key="1">
    <citation type="journal article" date="2021" name="PeerJ">
        <title>Extensive microbial diversity within the chicken gut microbiome revealed by metagenomics and culture.</title>
        <authorList>
            <person name="Gilroy R."/>
            <person name="Ravi A."/>
            <person name="Getino M."/>
            <person name="Pursley I."/>
            <person name="Horton D.L."/>
            <person name="Alikhan N.F."/>
            <person name="Baker D."/>
            <person name="Gharbi K."/>
            <person name="Hall N."/>
            <person name="Watson M."/>
            <person name="Adriaenssens E.M."/>
            <person name="Foster-Nyarko E."/>
            <person name="Jarju S."/>
            <person name="Secka A."/>
            <person name="Antonio M."/>
            <person name="Oren A."/>
            <person name="Chaudhuri R.R."/>
            <person name="La Ragione R."/>
            <person name="Hildebrand F."/>
            <person name="Pallen M.J."/>
        </authorList>
    </citation>
    <scope>NUCLEOTIDE SEQUENCE</scope>
    <source>
        <strain evidence="9">ChiBcec15-1070</strain>
    </source>
</reference>
<evidence type="ECO:0000256" key="4">
    <source>
        <dbReference type="ARBA" id="ARBA00022989"/>
    </source>
</evidence>
<feature type="domain" description="MacB-like periplasmic core" evidence="8">
    <location>
        <begin position="21"/>
        <end position="241"/>
    </location>
</feature>
<evidence type="ECO:0000256" key="5">
    <source>
        <dbReference type="ARBA" id="ARBA00023136"/>
    </source>
</evidence>
<dbReference type="InterPro" id="IPR003838">
    <property type="entry name" value="ABC3_permease_C"/>
</dbReference>
<dbReference type="Pfam" id="PF02687">
    <property type="entry name" value="FtsX"/>
    <property type="match status" value="2"/>
</dbReference>
<feature type="transmembrane region" description="Helical" evidence="6">
    <location>
        <begin position="337"/>
        <end position="360"/>
    </location>
</feature>
<dbReference type="GO" id="GO:0005886">
    <property type="term" value="C:plasma membrane"/>
    <property type="evidence" value="ECO:0007669"/>
    <property type="project" value="UniProtKB-SubCell"/>
</dbReference>
<feature type="transmembrane region" description="Helical" evidence="6">
    <location>
        <begin position="771"/>
        <end position="797"/>
    </location>
</feature>
<comment type="caution">
    <text evidence="9">The sequence shown here is derived from an EMBL/GenBank/DDBJ whole genome shotgun (WGS) entry which is preliminary data.</text>
</comment>
<dbReference type="GO" id="GO:0022857">
    <property type="term" value="F:transmembrane transporter activity"/>
    <property type="evidence" value="ECO:0007669"/>
    <property type="project" value="TreeGrafter"/>
</dbReference>
<dbReference type="PANTHER" id="PTHR30572">
    <property type="entry name" value="MEMBRANE COMPONENT OF TRANSPORTER-RELATED"/>
    <property type="match status" value="1"/>
</dbReference>
<feature type="transmembrane region" description="Helical" evidence="6">
    <location>
        <begin position="287"/>
        <end position="308"/>
    </location>
</feature>
<comment type="subcellular location">
    <subcellularLocation>
        <location evidence="1">Cell membrane</location>
        <topology evidence="1">Multi-pass membrane protein</topology>
    </subcellularLocation>
</comment>
<feature type="transmembrane region" description="Helical" evidence="6">
    <location>
        <begin position="737"/>
        <end position="756"/>
    </location>
</feature>
<feature type="transmembrane region" description="Helical" evidence="6">
    <location>
        <begin position="425"/>
        <end position="448"/>
    </location>
</feature>
<keyword evidence="4 6" id="KW-1133">Transmembrane helix</keyword>
<keyword evidence="3 6" id="KW-0812">Transmembrane</keyword>
<feature type="domain" description="MacB-like periplasmic core" evidence="8">
    <location>
        <begin position="488"/>
        <end position="651"/>
    </location>
</feature>
<gene>
    <name evidence="9" type="ORF">H9888_07790</name>
</gene>
<feature type="transmembrane region" description="Helical" evidence="6">
    <location>
        <begin position="380"/>
        <end position="404"/>
    </location>
</feature>
<evidence type="ECO:0000259" key="8">
    <source>
        <dbReference type="Pfam" id="PF12704"/>
    </source>
</evidence>
<protein>
    <submittedName>
        <fullName evidence="9">ABC transporter permease</fullName>
    </submittedName>
</protein>
<evidence type="ECO:0000313" key="9">
    <source>
        <dbReference type="EMBL" id="HIW11380.1"/>
    </source>
</evidence>
<sequence>MMIGNYLLLTVRNLTRRRLFSIVAIASLAIGMAVALLIGNYVAFEQSYDTMHPHGERLYRVESQFYEGNTLTDDWATSSYGYGPAMLRSIPGVEQVTRFDIHNTEQMVRYGDRQYREQNITTADPSMFELFAFRLREGDPTHALEGPNKVVITSYAAAKYFPGENPLGKTLRFLSQNGELSCEVTGVLEEMPKNSQIQFDFFISWATQPKWLDNYWYRHEVYTYVRLAPGTDPRQVEEAFTPMAENYKTEAALKNKTWKIVLNPADEVHLTPWKQYEREAKGSRNTLTTLILVALATLTIAWINYINLTTARSLERAREVGLRKVSGGTRRQLIEQFMLESAFVNLLALVLAVVLVSGAAPLFNQLMGREIGFLMLREPMFWAVAAAIFAAGVFVSGFYPAFVISNVKPSEVLKGKYTHTGKAGTVRKCLVVLQFTASLVLIAGTFTVDRQLAYMRQQPLGVNIERIFAIKYPGATEELGQKIEAYKRDLLTLPGVENATTSGSVPGMEVATFLSNHLTSDATQQNRLYEMLVVDGHFLQTYGVEIIAGRCFGDAFTGDEHRMVINESAVRTLGFHTPEEALGQRVTVETREDAPMEIVGVVRDYHQQGLANDYTPIMMIRENAIPWLPQKFISVRYTADAPIDRILQEAERRWERFFHESTFDHFFVDRFYDRQYSADSRFGTVFALFSALALFIAVVGLWILTLFAAHNRRKEMGVRKVFGATGWNLFSTLSSEFLWLVAAAVVIGIPLAWYAMQSWLGHYPFRVGINGWMFVVPVLILVAVTVATVSAQIMATLRANPIRSLKSE</sequence>
<evidence type="ECO:0000256" key="3">
    <source>
        <dbReference type="ARBA" id="ARBA00022692"/>
    </source>
</evidence>
<feature type="transmembrane region" description="Helical" evidence="6">
    <location>
        <begin position="20"/>
        <end position="44"/>
    </location>
</feature>
<organism evidence="9 10">
    <name type="scientific">Candidatus Rikenella faecigallinarum</name>
    <dbReference type="NCBI Taxonomy" id="2838745"/>
    <lineage>
        <taxon>Bacteria</taxon>
        <taxon>Pseudomonadati</taxon>
        <taxon>Bacteroidota</taxon>
        <taxon>Bacteroidia</taxon>
        <taxon>Bacteroidales</taxon>
        <taxon>Rikenellaceae</taxon>
        <taxon>Rikenella</taxon>
    </lineage>
</organism>
<keyword evidence="5 6" id="KW-0472">Membrane</keyword>
<keyword evidence="2" id="KW-1003">Cell membrane</keyword>
<dbReference type="InterPro" id="IPR025857">
    <property type="entry name" value="MacB_PCD"/>
</dbReference>
<evidence type="ECO:0000256" key="6">
    <source>
        <dbReference type="SAM" id="Phobius"/>
    </source>
</evidence>
<evidence type="ECO:0000256" key="2">
    <source>
        <dbReference type="ARBA" id="ARBA00022475"/>
    </source>
</evidence>
<proteinExistence type="predicted"/>
<name>A0A9D1QDK0_9BACT</name>
<evidence type="ECO:0000256" key="1">
    <source>
        <dbReference type="ARBA" id="ARBA00004651"/>
    </source>
</evidence>
<dbReference type="Pfam" id="PF12704">
    <property type="entry name" value="MacB_PCD"/>
    <property type="match status" value="2"/>
</dbReference>